<evidence type="ECO:0000256" key="10">
    <source>
        <dbReference type="SAM" id="SignalP"/>
    </source>
</evidence>
<dbReference type="Gene3D" id="3.10.50.40">
    <property type="match status" value="1"/>
</dbReference>
<dbReference type="Pfam" id="PF00639">
    <property type="entry name" value="Rotamase"/>
    <property type="match status" value="1"/>
</dbReference>
<dbReference type="SUPFAM" id="SSF109998">
    <property type="entry name" value="Triger factor/SurA peptide-binding domain-like"/>
    <property type="match status" value="1"/>
</dbReference>
<feature type="signal peptide" evidence="10">
    <location>
        <begin position="1"/>
        <end position="33"/>
    </location>
</feature>
<proteinExistence type="predicted"/>
<keyword evidence="13" id="KW-1185">Reference proteome</keyword>
<dbReference type="InterPro" id="IPR050280">
    <property type="entry name" value="OMP_Chaperone_SurA"/>
</dbReference>
<dbReference type="InterPro" id="IPR027304">
    <property type="entry name" value="Trigger_fact/SurA_dom_sf"/>
</dbReference>
<dbReference type="EMBL" id="FXTY01000002">
    <property type="protein sequence ID" value="SMP10147.1"/>
    <property type="molecule type" value="Genomic_DNA"/>
</dbReference>
<keyword evidence="3" id="KW-0574">Periplasm</keyword>
<evidence type="ECO:0000256" key="5">
    <source>
        <dbReference type="ARBA" id="ARBA00023186"/>
    </source>
</evidence>
<keyword evidence="2 10" id="KW-0732">Signal</keyword>
<dbReference type="RefSeq" id="WP_283424854.1">
    <property type="nucleotide sequence ID" value="NZ_FXTY01000002.1"/>
</dbReference>
<sequence length="415" mass="44916">MTPRTMIRSALRALASTTAACTMMGLFALPTQAQNAFSPAFVVNDSVVTHYEIEQRARLLVVMSAPGDPLELAREQLVEDRLKLQAARQTGIAPSEEGVNAGLENFAKRVNMKPADMLKALAAEGISEEALRDFIISQIAWGGVVQSRFGANAEVSEEEIDRAIAQSSGQGGVRVLLSEIIIPVTPQTRAQVDSLAAQISELKSFSEFESAARIYSASGTKDQGGHVDWMNVTNLPAPLRPVVTALRKGEVSPPLQLPNAVALFQLRGIAETGRSAPRYSAVDYAKFYVPGGRTADALAEAAKVRASVDKCDDLYGVGFGLPAERLFRETQKPNEIPRDVAIELAKLDDNEISTNLTTADGQNLIVLMLCGRTAEIGSEELSREDVAQSLRNLRLESYANSYLSQLRAQARITEK</sequence>
<protein>
    <recommendedName>
        <fullName evidence="1">Parvulin-like PPIase</fullName>
    </recommendedName>
    <alternativeName>
        <fullName evidence="7">Peptidyl-prolyl cis-trans isomerase plp</fullName>
    </alternativeName>
    <alternativeName>
        <fullName evidence="8">Rotamase plp</fullName>
    </alternativeName>
</protein>
<evidence type="ECO:0000256" key="1">
    <source>
        <dbReference type="ARBA" id="ARBA00018370"/>
    </source>
</evidence>
<dbReference type="PANTHER" id="PTHR47637">
    <property type="entry name" value="CHAPERONE SURA"/>
    <property type="match status" value="1"/>
</dbReference>
<evidence type="ECO:0000256" key="4">
    <source>
        <dbReference type="ARBA" id="ARBA00023110"/>
    </source>
</evidence>
<dbReference type="Gene3D" id="1.10.4030.10">
    <property type="entry name" value="Porin chaperone SurA, peptide-binding domain"/>
    <property type="match status" value="1"/>
</dbReference>
<evidence type="ECO:0000256" key="7">
    <source>
        <dbReference type="ARBA" id="ARBA00030642"/>
    </source>
</evidence>
<evidence type="ECO:0000256" key="9">
    <source>
        <dbReference type="PROSITE-ProRule" id="PRU00278"/>
    </source>
</evidence>
<dbReference type="Pfam" id="PF09312">
    <property type="entry name" value="SurA_N"/>
    <property type="match status" value="1"/>
</dbReference>
<dbReference type="Proteomes" id="UP001157961">
    <property type="component" value="Unassembled WGS sequence"/>
</dbReference>
<reference evidence="12 13" key="1">
    <citation type="submission" date="2017-05" db="EMBL/GenBank/DDBJ databases">
        <authorList>
            <person name="Varghese N."/>
            <person name="Submissions S."/>
        </authorList>
    </citation>
    <scope>NUCLEOTIDE SEQUENCE [LARGE SCALE GENOMIC DNA]</scope>
    <source>
        <strain evidence="12 13">DSM 29734</strain>
    </source>
</reference>
<feature type="domain" description="PpiC" evidence="11">
    <location>
        <begin position="172"/>
        <end position="268"/>
    </location>
</feature>
<keyword evidence="5" id="KW-0143">Chaperone</keyword>
<evidence type="ECO:0000256" key="2">
    <source>
        <dbReference type="ARBA" id="ARBA00022729"/>
    </source>
</evidence>
<evidence type="ECO:0000256" key="8">
    <source>
        <dbReference type="ARBA" id="ARBA00031484"/>
    </source>
</evidence>
<dbReference type="InterPro" id="IPR015391">
    <property type="entry name" value="SurA_N"/>
</dbReference>
<accession>A0ABY1NIP7</accession>
<gene>
    <name evidence="12" type="ORF">SAMN06265373_10291</name>
</gene>
<evidence type="ECO:0000259" key="11">
    <source>
        <dbReference type="PROSITE" id="PS50198"/>
    </source>
</evidence>
<dbReference type="PROSITE" id="PS50198">
    <property type="entry name" value="PPIC_PPIASE_2"/>
    <property type="match status" value="1"/>
</dbReference>
<comment type="caution">
    <text evidence="12">The sequence shown here is derived from an EMBL/GenBank/DDBJ whole genome shotgun (WGS) entry which is preliminary data.</text>
</comment>
<organism evidence="12 13">
    <name type="scientific">Shimia sagamensis</name>
    <dbReference type="NCBI Taxonomy" id="1566352"/>
    <lineage>
        <taxon>Bacteria</taxon>
        <taxon>Pseudomonadati</taxon>
        <taxon>Pseudomonadota</taxon>
        <taxon>Alphaproteobacteria</taxon>
        <taxon>Rhodobacterales</taxon>
        <taxon>Roseobacteraceae</taxon>
    </lineage>
</organism>
<evidence type="ECO:0000313" key="12">
    <source>
        <dbReference type="EMBL" id="SMP10147.1"/>
    </source>
</evidence>
<feature type="chain" id="PRO_5047389262" description="Parvulin-like PPIase" evidence="10">
    <location>
        <begin position="34"/>
        <end position="415"/>
    </location>
</feature>
<evidence type="ECO:0000313" key="13">
    <source>
        <dbReference type="Proteomes" id="UP001157961"/>
    </source>
</evidence>
<evidence type="ECO:0000256" key="6">
    <source>
        <dbReference type="ARBA" id="ARBA00023235"/>
    </source>
</evidence>
<evidence type="ECO:0000256" key="3">
    <source>
        <dbReference type="ARBA" id="ARBA00022764"/>
    </source>
</evidence>
<keyword evidence="6 9" id="KW-0413">Isomerase</keyword>
<dbReference type="InterPro" id="IPR000297">
    <property type="entry name" value="PPIase_PpiC"/>
</dbReference>
<dbReference type="SUPFAM" id="SSF54534">
    <property type="entry name" value="FKBP-like"/>
    <property type="match status" value="1"/>
</dbReference>
<keyword evidence="4 9" id="KW-0697">Rotamase</keyword>
<dbReference type="InterPro" id="IPR046357">
    <property type="entry name" value="PPIase_dom_sf"/>
</dbReference>
<dbReference type="PANTHER" id="PTHR47637:SF1">
    <property type="entry name" value="CHAPERONE SURA"/>
    <property type="match status" value="1"/>
</dbReference>
<name>A0ABY1NIP7_9RHOB</name>